<accession>A0A1G2DAK5</accession>
<protein>
    <submittedName>
        <fullName evidence="1">Uncharacterized protein</fullName>
    </submittedName>
</protein>
<gene>
    <name evidence="1" type="ORF">A3C93_03105</name>
</gene>
<comment type="caution">
    <text evidence="1">The sequence shown here is derived from an EMBL/GenBank/DDBJ whole genome shotgun (WGS) entry which is preliminary data.</text>
</comment>
<evidence type="ECO:0000313" key="2">
    <source>
        <dbReference type="Proteomes" id="UP000178636"/>
    </source>
</evidence>
<dbReference type="EMBL" id="MHLO01000049">
    <property type="protein sequence ID" value="OGZ10657.1"/>
    <property type="molecule type" value="Genomic_DNA"/>
</dbReference>
<evidence type="ECO:0000313" key="1">
    <source>
        <dbReference type="EMBL" id="OGZ10657.1"/>
    </source>
</evidence>
<dbReference type="Proteomes" id="UP000178636">
    <property type="component" value="Unassembled WGS sequence"/>
</dbReference>
<name>A0A1G2DAK5_9BACT</name>
<organism evidence="1 2">
    <name type="scientific">Candidatus Lloydbacteria bacterium RIFCSPHIGHO2_02_FULL_54_17</name>
    <dbReference type="NCBI Taxonomy" id="1798664"/>
    <lineage>
        <taxon>Bacteria</taxon>
        <taxon>Candidatus Lloydiibacteriota</taxon>
    </lineage>
</organism>
<proteinExistence type="predicted"/>
<reference evidence="1 2" key="1">
    <citation type="journal article" date="2016" name="Nat. Commun.">
        <title>Thousands of microbial genomes shed light on interconnected biogeochemical processes in an aquifer system.</title>
        <authorList>
            <person name="Anantharaman K."/>
            <person name="Brown C.T."/>
            <person name="Hug L.A."/>
            <person name="Sharon I."/>
            <person name="Castelle C.J."/>
            <person name="Probst A.J."/>
            <person name="Thomas B.C."/>
            <person name="Singh A."/>
            <person name="Wilkins M.J."/>
            <person name="Karaoz U."/>
            <person name="Brodie E.L."/>
            <person name="Williams K.H."/>
            <person name="Hubbard S.S."/>
            <person name="Banfield J.F."/>
        </authorList>
    </citation>
    <scope>NUCLEOTIDE SEQUENCE [LARGE SCALE GENOMIC DNA]</scope>
</reference>
<dbReference type="AlphaFoldDB" id="A0A1G2DAK5"/>
<sequence length="165" mass="18031">MPCCAFTGESRVLGTAKAAMYRITQDALMLGVVGYCPPTRFDEDEARRMIVDAYDRVRKSCPDREIAVVSGLTNVGVLKIAYDEAAKRGWKTVGVACERAMEHPLFPVTARIVVGANWGDESPTFVGVLDAIVRIGTGKQSVRETEEVKRNGKSAFEYDLPVLSA</sequence>